<dbReference type="GO" id="GO:0008270">
    <property type="term" value="F:zinc ion binding"/>
    <property type="evidence" value="ECO:0007669"/>
    <property type="project" value="UniProtKB-KW"/>
</dbReference>
<dbReference type="InterPro" id="IPR013083">
    <property type="entry name" value="Znf_RING/FYVE/PHD"/>
</dbReference>
<evidence type="ECO:0000313" key="9">
    <source>
        <dbReference type="Proteomes" id="UP000053858"/>
    </source>
</evidence>
<name>A0A099ZYI1_CHAVO</name>
<accession>A0A099ZYI1</accession>
<evidence type="ECO:0000259" key="7">
    <source>
        <dbReference type="PROSITE" id="PS51805"/>
    </source>
</evidence>
<feature type="non-terminal residue" evidence="8">
    <location>
        <position position="1"/>
    </location>
</feature>
<dbReference type="InterPro" id="IPR034732">
    <property type="entry name" value="EPHD"/>
</dbReference>
<keyword evidence="2 4" id="KW-0863">Zinc-finger</keyword>
<dbReference type="Pfam" id="PF26054">
    <property type="entry name" value="PHD_G2E3"/>
    <property type="match status" value="1"/>
</dbReference>
<dbReference type="SMART" id="SM00184">
    <property type="entry name" value="RING"/>
    <property type="match status" value="2"/>
</dbReference>
<gene>
    <name evidence="8" type="ORF">N301_12607</name>
</gene>
<feature type="domain" description="PHD-type" evidence="7">
    <location>
        <begin position="1"/>
        <end position="118"/>
    </location>
</feature>
<keyword evidence="5" id="KW-0812">Transmembrane</keyword>
<dbReference type="Proteomes" id="UP000053858">
    <property type="component" value="Unassembled WGS sequence"/>
</dbReference>
<dbReference type="Pfam" id="PF13639">
    <property type="entry name" value="zf-RING_2"/>
    <property type="match status" value="1"/>
</dbReference>
<dbReference type="SUPFAM" id="SSF57903">
    <property type="entry name" value="FYVE/PHD zinc finger"/>
    <property type="match status" value="1"/>
</dbReference>
<reference evidence="9" key="1">
    <citation type="journal article" date="2014" name="Science">
        <title>Comparative genomics reveals insights into avian genome evolution and adaptation.</title>
        <authorList>
            <consortium name="Avian Genome Consortium"/>
            <person name="Zhang G."/>
            <person name="Li C."/>
            <person name="Li Q."/>
            <person name="Li B."/>
            <person name="Larkin D.M."/>
            <person name="Lee C."/>
            <person name="Storz J.F."/>
            <person name="Antunes A."/>
            <person name="Greenwold M.J."/>
            <person name="Meredith R.W."/>
            <person name="Odeen A."/>
            <person name="Cui J."/>
            <person name="Zhou Q."/>
            <person name="Xu L."/>
            <person name="Pan H."/>
            <person name="Wang Z."/>
            <person name="Jin L."/>
            <person name="Zhang P."/>
            <person name="Hu H."/>
            <person name="Yang W."/>
            <person name="Hu J."/>
            <person name="Xiao J."/>
            <person name="Yang Z."/>
            <person name="Liu Y."/>
            <person name="Xie Q."/>
            <person name="Yu H."/>
            <person name="Lian J."/>
            <person name="Wen P."/>
            <person name="Zhang F."/>
            <person name="Li H."/>
            <person name="Zeng Y."/>
            <person name="Xiong Z."/>
            <person name="Liu S."/>
            <person name="Zhou L."/>
            <person name="Huang Z."/>
            <person name="An N."/>
            <person name="Wang J."/>
            <person name="Zheng Q."/>
            <person name="Xiong Y."/>
            <person name="Wang G."/>
            <person name="Wang B."/>
            <person name="Wang J."/>
            <person name="Fan Y."/>
            <person name="da Fonseca R.R."/>
            <person name="Alfaro-Nunez A."/>
            <person name="Schubert M."/>
            <person name="Orlando L."/>
            <person name="Mourier T."/>
            <person name="Howard J.T."/>
            <person name="Ganapathy G."/>
            <person name="Pfenning A."/>
            <person name="Whitney O."/>
            <person name="Rivas M.V."/>
            <person name="Hara E."/>
            <person name="Smith J."/>
            <person name="Farre M."/>
            <person name="Narayan J."/>
            <person name="Slavov G."/>
            <person name="Romanov M.N."/>
            <person name="Borges R."/>
            <person name="Machado J.P."/>
            <person name="Khan I."/>
            <person name="Springer M.S."/>
            <person name="Gatesy J."/>
            <person name="Hoffmann F.G."/>
            <person name="Opazo J.C."/>
            <person name="Hastad O."/>
            <person name="Sawyer R.H."/>
            <person name="Kim H."/>
            <person name="Kim K.W."/>
            <person name="Kim H.J."/>
            <person name="Cho S."/>
            <person name="Li N."/>
            <person name="Huang Y."/>
            <person name="Bruford M.W."/>
            <person name="Zhan X."/>
            <person name="Dixon A."/>
            <person name="Bertelsen M.F."/>
            <person name="Derryberry E."/>
            <person name="Warren W."/>
            <person name="Wilson R.K."/>
            <person name="Li S."/>
            <person name="Ray D.A."/>
            <person name="Green R.E."/>
            <person name="O'Brien S.J."/>
            <person name="Griffin D."/>
            <person name="Johnson W.E."/>
            <person name="Haussler D."/>
            <person name="Ryder O.A."/>
            <person name="Willerslev E."/>
            <person name="Graves G.R."/>
            <person name="Alstrom P."/>
            <person name="Fjeldsa J."/>
            <person name="Mindell D.P."/>
            <person name="Edwards S.V."/>
            <person name="Braun E.L."/>
            <person name="Rahbek C."/>
            <person name="Burt D.W."/>
            <person name="Houde P."/>
            <person name="Zhang Y."/>
            <person name="Yang H."/>
            <person name="Wang J."/>
            <person name="Jarvis E.D."/>
            <person name="Gilbert M.T."/>
            <person name="Wang J."/>
        </authorList>
    </citation>
    <scope>NUCLEOTIDE SEQUENCE [LARGE SCALE GENOMIC DNA]</scope>
</reference>
<feature type="transmembrane region" description="Helical" evidence="5">
    <location>
        <begin position="24"/>
        <end position="42"/>
    </location>
</feature>
<evidence type="ECO:0000256" key="4">
    <source>
        <dbReference type="PROSITE-ProRule" id="PRU00175"/>
    </source>
</evidence>
<dbReference type="PROSITE" id="PS50089">
    <property type="entry name" value="ZF_RING_2"/>
    <property type="match status" value="1"/>
</dbReference>
<sequence length="273" mass="31143">VCMLCRRAEADPAICGRKLEKQGLYAHVFCLLFVFSLLQHFVKELSKEQNRGGVRLEDIRRVIKQAERKHCVVCGESGATITCRETGCDRSFHLPCAVEGGCVTQFFGLYRSFCWEHRPEQELEVAPAQETTCLICLDRVEDGKSYSTMVCPACKHAWFHRGCIQNQAIHASASGFHCPHCRNEYRFTMEMLTMGIRIFFSPPSREERQRYTAQSERHIRCDARECLCPGGREQAEEEGPWELLLCRSCTAEGTHRRCSSLGSRRASWECGSC</sequence>
<evidence type="ECO:0000259" key="6">
    <source>
        <dbReference type="PROSITE" id="PS50089"/>
    </source>
</evidence>
<keyword evidence="5" id="KW-1133">Transmembrane helix</keyword>
<dbReference type="InterPro" id="IPR001841">
    <property type="entry name" value="Znf_RING"/>
</dbReference>
<evidence type="ECO:0000256" key="1">
    <source>
        <dbReference type="ARBA" id="ARBA00022723"/>
    </source>
</evidence>
<dbReference type="InterPro" id="IPR059102">
    <property type="entry name" value="PHD_PHF7/G2E3-like"/>
</dbReference>
<dbReference type="PROSITE" id="PS51805">
    <property type="entry name" value="EPHD"/>
    <property type="match status" value="1"/>
</dbReference>
<keyword evidence="1" id="KW-0479">Metal-binding</keyword>
<evidence type="ECO:0000256" key="2">
    <source>
        <dbReference type="ARBA" id="ARBA00022771"/>
    </source>
</evidence>
<dbReference type="EMBL" id="KL869830">
    <property type="protein sequence ID" value="KGL86218.1"/>
    <property type="molecule type" value="Genomic_DNA"/>
</dbReference>
<keyword evidence="9" id="KW-1185">Reference proteome</keyword>
<keyword evidence="5" id="KW-0472">Membrane</keyword>
<evidence type="ECO:0000256" key="3">
    <source>
        <dbReference type="ARBA" id="ARBA00022833"/>
    </source>
</evidence>
<dbReference type="PANTHER" id="PTHR12420">
    <property type="entry name" value="PHD FINGER PROTEIN"/>
    <property type="match status" value="1"/>
</dbReference>
<keyword evidence="3" id="KW-0862">Zinc</keyword>
<organism evidence="8 9">
    <name type="scientific">Charadrius vociferus</name>
    <name type="common">Killdeer</name>
    <name type="synonym">Aegialitis vocifera</name>
    <dbReference type="NCBI Taxonomy" id="50402"/>
    <lineage>
        <taxon>Eukaryota</taxon>
        <taxon>Metazoa</taxon>
        <taxon>Chordata</taxon>
        <taxon>Craniata</taxon>
        <taxon>Vertebrata</taxon>
        <taxon>Euteleostomi</taxon>
        <taxon>Archelosauria</taxon>
        <taxon>Archosauria</taxon>
        <taxon>Dinosauria</taxon>
        <taxon>Saurischia</taxon>
        <taxon>Theropoda</taxon>
        <taxon>Coelurosauria</taxon>
        <taxon>Aves</taxon>
        <taxon>Neognathae</taxon>
        <taxon>Neoaves</taxon>
        <taxon>Charadriiformes</taxon>
        <taxon>Charadriidae</taxon>
        <taxon>Charadrius</taxon>
    </lineage>
</organism>
<dbReference type="Gene3D" id="3.30.40.10">
    <property type="entry name" value="Zinc/RING finger domain, C3HC4 (zinc finger)"/>
    <property type="match status" value="3"/>
</dbReference>
<proteinExistence type="predicted"/>
<dbReference type="InterPro" id="IPR011011">
    <property type="entry name" value="Znf_FYVE_PHD"/>
</dbReference>
<feature type="domain" description="RING-type" evidence="6">
    <location>
        <begin position="133"/>
        <end position="182"/>
    </location>
</feature>
<dbReference type="GO" id="GO:0005634">
    <property type="term" value="C:nucleus"/>
    <property type="evidence" value="ECO:0007669"/>
    <property type="project" value="TreeGrafter"/>
</dbReference>
<dbReference type="SMART" id="SM00249">
    <property type="entry name" value="PHD"/>
    <property type="match status" value="2"/>
</dbReference>
<evidence type="ECO:0000256" key="5">
    <source>
        <dbReference type="SAM" id="Phobius"/>
    </source>
</evidence>
<protein>
    <submittedName>
        <fullName evidence="8">PHD finger protein 7</fullName>
    </submittedName>
</protein>
<evidence type="ECO:0000313" key="8">
    <source>
        <dbReference type="EMBL" id="KGL86218.1"/>
    </source>
</evidence>
<dbReference type="Pfam" id="PF13771">
    <property type="entry name" value="zf-HC5HC2H"/>
    <property type="match status" value="1"/>
</dbReference>
<dbReference type="AlphaFoldDB" id="A0A099ZYI1"/>
<dbReference type="SUPFAM" id="SSF57850">
    <property type="entry name" value="RING/U-box"/>
    <property type="match status" value="1"/>
</dbReference>
<dbReference type="InterPro" id="IPR051188">
    <property type="entry name" value="PHD-type_Zinc_Finger"/>
</dbReference>
<dbReference type="PANTHER" id="PTHR12420:SF47">
    <property type="entry name" value="PHD FINGER PROTEIN 7"/>
    <property type="match status" value="1"/>
</dbReference>
<dbReference type="InterPro" id="IPR001965">
    <property type="entry name" value="Znf_PHD"/>
</dbReference>
<feature type="non-terminal residue" evidence="8">
    <location>
        <position position="273"/>
    </location>
</feature>
<dbReference type="STRING" id="50402.A0A099ZYI1"/>